<name>A0A450YSI1_9GAMM</name>
<evidence type="ECO:0000313" key="1">
    <source>
        <dbReference type="EMBL" id="VFK44130.1"/>
    </source>
</evidence>
<organism evidence="2">
    <name type="scientific">Candidatus Kentrum sp. SD</name>
    <dbReference type="NCBI Taxonomy" id="2126332"/>
    <lineage>
        <taxon>Bacteria</taxon>
        <taxon>Pseudomonadati</taxon>
        <taxon>Pseudomonadota</taxon>
        <taxon>Gammaproteobacteria</taxon>
        <taxon>Candidatus Kentrum</taxon>
    </lineage>
</organism>
<evidence type="ECO:0000313" key="3">
    <source>
        <dbReference type="EMBL" id="VFK81077.1"/>
    </source>
</evidence>
<reference evidence="2" key="1">
    <citation type="submission" date="2019-02" db="EMBL/GenBank/DDBJ databases">
        <authorList>
            <person name="Gruber-Vodicka R. H."/>
            <person name="Seah K. B. B."/>
        </authorList>
    </citation>
    <scope>NUCLEOTIDE SEQUENCE</scope>
    <source>
        <strain evidence="3">BECK_S127</strain>
        <strain evidence="2">BECK_S1320</strain>
        <strain evidence="1">BECK_S1321</strain>
    </source>
</reference>
<dbReference type="AlphaFoldDB" id="A0A450YSI1"/>
<gene>
    <name evidence="3" type="ORF">BECKSD772D_GA0070982_12154</name>
    <name evidence="2" type="ORF">BECKSD772E_GA0070983_103825</name>
    <name evidence="1" type="ORF">BECKSD772F_GA0070984_11687</name>
</gene>
<proteinExistence type="predicted"/>
<dbReference type="EMBL" id="CAADFR010000168">
    <property type="protein sequence ID" value="VFK44130.1"/>
    <property type="molecule type" value="Genomic_DNA"/>
</dbReference>
<dbReference type="EMBL" id="CAADHB010000215">
    <property type="protein sequence ID" value="VFK81077.1"/>
    <property type="molecule type" value="Genomic_DNA"/>
</dbReference>
<evidence type="ECO:0000313" key="2">
    <source>
        <dbReference type="EMBL" id="VFK44483.1"/>
    </source>
</evidence>
<protein>
    <submittedName>
        <fullName evidence="2">Uncharacterized protein</fullName>
    </submittedName>
</protein>
<dbReference type="EMBL" id="CAADFU010000038">
    <property type="protein sequence ID" value="VFK44483.1"/>
    <property type="molecule type" value="Genomic_DNA"/>
</dbReference>
<accession>A0A450YSI1</accession>
<sequence length="92" mass="10056">MQELKVDLPKISKKELLEAISKGVERAFPEELKVLVDGGNPAHTVLEAIQAGVEYSFPNHHVIYDAIRDGISKSVNVSTDDVADILRGELGM</sequence>